<dbReference type="SUPFAM" id="SSF53623">
    <property type="entry name" value="MurD-like peptide ligases, catalytic domain"/>
    <property type="match status" value="1"/>
</dbReference>
<organism evidence="11 12">
    <name type="scientific">Segniliparus rotundus (strain ATCC BAA-972 / CDC 1076 / CIP 108378 / DSM 44985 / JCM 13578)</name>
    <dbReference type="NCBI Taxonomy" id="640132"/>
    <lineage>
        <taxon>Bacteria</taxon>
        <taxon>Bacillati</taxon>
        <taxon>Actinomycetota</taxon>
        <taxon>Actinomycetes</taxon>
        <taxon>Mycobacteriales</taxon>
        <taxon>Segniliparaceae</taxon>
        <taxon>Segniliparus</taxon>
    </lineage>
</organism>
<dbReference type="GO" id="GO:0008360">
    <property type="term" value="P:regulation of cell shape"/>
    <property type="evidence" value="ECO:0007669"/>
    <property type="project" value="UniProtKB-KW"/>
</dbReference>
<comment type="catalytic activity">
    <reaction evidence="7 8">
        <text>UDP-N-acetyl-alpha-D-muramoyl-L-alanine + D-glutamate + ATP = UDP-N-acetyl-alpha-D-muramoyl-L-alanyl-D-glutamate + ADP + phosphate + H(+)</text>
        <dbReference type="Rhea" id="RHEA:16429"/>
        <dbReference type="ChEBI" id="CHEBI:15378"/>
        <dbReference type="ChEBI" id="CHEBI:29986"/>
        <dbReference type="ChEBI" id="CHEBI:30616"/>
        <dbReference type="ChEBI" id="CHEBI:43474"/>
        <dbReference type="ChEBI" id="CHEBI:83898"/>
        <dbReference type="ChEBI" id="CHEBI:83900"/>
        <dbReference type="ChEBI" id="CHEBI:456216"/>
        <dbReference type="EC" id="6.3.2.9"/>
    </reaction>
</comment>
<dbReference type="Proteomes" id="UP000002247">
    <property type="component" value="Chromosome"/>
</dbReference>
<evidence type="ECO:0000256" key="7">
    <source>
        <dbReference type="HAMAP-Rule" id="MF_00639"/>
    </source>
</evidence>
<evidence type="ECO:0000313" key="11">
    <source>
        <dbReference type="EMBL" id="ADG99019.1"/>
    </source>
</evidence>
<evidence type="ECO:0000259" key="9">
    <source>
        <dbReference type="Pfam" id="PF02875"/>
    </source>
</evidence>
<accession>D6ZC50</accession>
<dbReference type="OrthoDB" id="9809796at2"/>
<dbReference type="GO" id="GO:0051301">
    <property type="term" value="P:cell division"/>
    <property type="evidence" value="ECO:0007669"/>
    <property type="project" value="UniProtKB-KW"/>
</dbReference>
<evidence type="ECO:0000256" key="5">
    <source>
        <dbReference type="ARBA" id="ARBA00022741"/>
    </source>
</evidence>
<keyword evidence="3 7" id="KW-0963">Cytoplasm</keyword>
<sequence length="446" mass="45439">MPDLAGKKVLVAGAGVAGTACAEALRSVGARVLVSDQNTAIADIGEQDALALVPEHDLVVVSPGVPNTAAIPSAAAAAGVPVWGDAELAWQIGERSKRWLVVTGTNGKTTTTSMLESILLAAAEPAVACGNIGHPVAAAVLGPARTLAVELSSFQLSRAPSIRPLAGVVLNIAEDHIDWHGSMAAYTEAKARALGGQIGVVNLDDPVCAALEVPGRRVGFRLGEPAAGELGIVGGMLVDRAFGSVALLPAEQIRPAGPAGLADALAAAALARAWGASPEAVAAGLRAFSPGAHRGEIVAEHGGVEYRDDSKATNPHAALNAIQAHQNVVWLAGGQLKGAQVDILVERVAPRLRAVVLFGQDKCVLADALRRHAPQVPVVVVENRDDGGMFDDAAELMRAAVAHAARHARPGDVVLLAPAAASLDQFTGYAQRGKLFADAARGVLSG</sequence>
<protein>
    <recommendedName>
        <fullName evidence="7 8">UDP-N-acetylmuramoylalanine--D-glutamate ligase</fullName>
        <ecNumber evidence="7 8">6.3.2.9</ecNumber>
    </recommendedName>
    <alternativeName>
        <fullName evidence="7">D-glutamic acid-adding enzyme</fullName>
    </alternativeName>
    <alternativeName>
        <fullName evidence="7">UDP-N-acetylmuramoyl-L-alanyl-D-glutamate synthetase</fullName>
    </alternativeName>
</protein>
<dbReference type="EMBL" id="CP001958">
    <property type="protein sequence ID" value="ADG99019.1"/>
    <property type="molecule type" value="Genomic_DNA"/>
</dbReference>
<evidence type="ECO:0000256" key="2">
    <source>
        <dbReference type="ARBA" id="ARBA00004752"/>
    </source>
</evidence>
<evidence type="ECO:0000256" key="8">
    <source>
        <dbReference type="RuleBase" id="RU003664"/>
    </source>
</evidence>
<reference evidence="11 12" key="1">
    <citation type="journal article" date="2010" name="Stand. Genomic Sci.">
        <title>Complete genome sequence of Segniliparus rotundus type strain (CDC 1076).</title>
        <authorList>
            <person name="Sikorski J."/>
            <person name="Lapidus A."/>
            <person name="Copeland A."/>
            <person name="Misra M."/>
            <person name="Glavina Del Rio T."/>
            <person name="Nolan M."/>
            <person name="Lucas S."/>
            <person name="Chen F."/>
            <person name="Tice H."/>
            <person name="Cheng J.F."/>
            <person name="Jando M."/>
            <person name="Schneider S."/>
            <person name="Bruce D."/>
            <person name="Goodwin L."/>
            <person name="Pitluck S."/>
            <person name="Liolios K."/>
            <person name="Mikhailova N."/>
            <person name="Pati A."/>
            <person name="Ivanova N."/>
            <person name="Mavromatis K."/>
            <person name="Chen A."/>
            <person name="Palaniappan K."/>
            <person name="Chertkov O."/>
            <person name="Land M."/>
            <person name="Hauser L."/>
            <person name="Chang Y.J."/>
            <person name="Jeffries C.D."/>
            <person name="Brettin T."/>
            <person name="Detter J.C."/>
            <person name="Han C."/>
            <person name="Rohde M."/>
            <person name="Goker M."/>
            <person name="Bristow J."/>
            <person name="Eisen J.A."/>
            <person name="Markowitz V."/>
            <person name="Hugenholtz P."/>
            <person name="Kyrpides N.C."/>
            <person name="Klenk H.P."/>
        </authorList>
    </citation>
    <scope>NUCLEOTIDE SEQUENCE [LARGE SCALE GENOMIC DNA]</scope>
    <source>
        <strain evidence="12">ATCC BAA-972 / CDC 1076 / CIP 108378 / DSM 44985 / JCM 13578</strain>
    </source>
</reference>
<keyword evidence="4 7" id="KW-0436">Ligase</keyword>
<evidence type="ECO:0000256" key="3">
    <source>
        <dbReference type="ARBA" id="ARBA00022490"/>
    </source>
</evidence>
<keyword evidence="7 8" id="KW-0132">Cell division</keyword>
<dbReference type="InterPro" id="IPR004101">
    <property type="entry name" value="Mur_ligase_C"/>
</dbReference>
<dbReference type="HAMAP" id="MF_00639">
    <property type="entry name" value="MurD"/>
    <property type="match status" value="1"/>
</dbReference>
<dbReference type="GO" id="GO:0005524">
    <property type="term" value="F:ATP binding"/>
    <property type="evidence" value="ECO:0007669"/>
    <property type="project" value="UniProtKB-UniRule"/>
</dbReference>
<dbReference type="eggNOG" id="COG0771">
    <property type="taxonomic scope" value="Bacteria"/>
</dbReference>
<evidence type="ECO:0000256" key="1">
    <source>
        <dbReference type="ARBA" id="ARBA00004496"/>
    </source>
</evidence>
<dbReference type="GO" id="GO:0071555">
    <property type="term" value="P:cell wall organization"/>
    <property type="evidence" value="ECO:0007669"/>
    <property type="project" value="UniProtKB-KW"/>
</dbReference>
<name>D6ZC50_SEGRD</name>
<dbReference type="Pfam" id="PF08245">
    <property type="entry name" value="Mur_ligase_M"/>
    <property type="match status" value="1"/>
</dbReference>
<keyword evidence="12" id="KW-1185">Reference proteome</keyword>
<dbReference type="InterPro" id="IPR005762">
    <property type="entry name" value="MurD"/>
</dbReference>
<evidence type="ECO:0000256" key="6">
    <source>
        <dbReference type="ARBA" id="ARBA00022840"/>
    </source>
</evidence>
<feature type="domain" description="Mur ligase C-terminal" evidence="9">
    <location>
        <begin position="293"/>
        <end position="419"/>
    </location>
</feature>
<keyword evidence="7 8" id="KW-0131">Cell cycle</keyword>
<comment type="pathway">
    <text evidence="2 7 8">Cell wall biogenesis; peptidoglycan biosynthesis.</text>
</comment>
<evidence type="ECO:0000259" key="10">
    <source>
        <dbReference type="Pfam" id="PF08245"/>
    </source>
</evidence>
<dbReference type="GO" id="GO:0005737">
    <property type="term" value="C:cytoplasm"/>
    <property type="evidence" value="ECO:0007669"/>
    <property type="project" value="UniProtKB-SubCell"/>
</dbReference>
<dbReference type="KEGG" id="srt:Srot_2584"/>
<keyword evidence="7 8" id="KW-0133">Cell shape</keyword>
<dbReference type="GO" id="GO:0008764">
    <property type="term" value="F:UDP-N-acetylmuramoylalanine-D-glutamate ligase activity"/>
    <property type="evidence" value="ECO:0007669"/>
    <property type="project" value="UniProtKB-UniRule"/>
</dbReference>
<dbReference type="STRING" id="640132.Srot_2584"/>
<dbReference type="HOGENOM" id="CLU_032540_0_0_11"/>
<feature type="domain" description="Mur ligase central" evidence="10">
    <location>
        <begin position="102"/>
        <end position="209"/>
    </location>
</feature>
<keyword evidence="6 7" id="KW-0067">ATP-binding</keyword>
<dbReference type="Gene3D" id="3.40.50.720">
    <property type="entry name" value="NAD(P)-binding Rossmann-like Domain"/>
    <property type="match status" value="1"/>
</dbReference>
<dbReference type="UniPathway" id="UPA00219"/>
<dbReference type="Pfam" id="PF02875">
    <property type="entry name" value="Mur_ligase_C"/>
    <property type="match status" value="1"/>
</dbReference>
<dbReference type="NCBIfam" id="TIGR01087">
    <property type="entry name" value="murD"/>
    <property type="match status" value="1"/>
</dbReference>
<evidence type="ECO:0000313" key="12">
    <source>
        <dbReference type="Proteomes" id="UP000002247"/>
    </source>
</evidence>
<dbReference type="Gene3D" id="3.90.190.20">
    <property type="entry name" value="Mur ligase, C-terminal domain"/>
    <property type="match status" value="1"/>
</dbReference>
<dbReference type="SUPFAM" id="SSF53244">
    <property type="entry name" value="MurD-like peptide ligases, peptide-binding domain"/>
    <property type="match status" value="1"/>
</dbReference>
<dbReference type="Gene3D" id="3.40.1190.10">
    <property type="entry name" value="Mur-like, catalytic domain"/>
    <property type="match status" value="1"/>
</dbReference>
<dbReference type="InterPro" id="IPR013221">
    <property type="entry name" value="Mur_ligase_cen"/>
</dbReference>
<evidence type="ECO:0000256" key="4">
    <source>
        <dbReference type="ARBA" id="ARBA00022598"/>
    </source>
</evidence>
<dbReference type="PANTHER" id="PTHR43692:SF1">
    <property type="entry name" value="UDP-N-ACETYLMURAMOYLALANINE--D-GLUTAMATE LIGASE"/>
    <property type="match status" value="1"/>
</dbReference>
<keyword evidence="7 8" id="KW-0961">Cell wall biogenesis/degradation</keyword>
<dbReference type="EC" id="6.3.2.9" evidence="7 8"/>
<dbReference type="AlphaFoldDB" id="D6ZC50"/>
<dbReference type="InterPro" id="IPR036565">
    <property type="entry name" value="Mur-like_cat_sf"/>
</dbReference>
<gene>
    <name evidence="7" type="primary">murD</name>
    <name evidence="11" type="ordered locus">Srot_2584</name>
</gene>
<keyword evidence="7 8" id="KW-0573">Peptidoglycan synthesis</keyword>
<dbReference type="PROSITE" id="PS51257">
    <property type="entry name" value="PROKAR_LIPOPROTEIN"/>
    <property type="match status" value="1"/>
</dbReference>
<dbReference type="PANTHER" id="PTHR43692">
    <property type="entry name" value="UDP-N-ACETYLMURAMOYLALANINE--D-GLUTAMATE LIGASE"/>
    <property type="match status" value="1"/>
</dbReference>
<comment type="subcellular location">
    <subcellularLocation>
        <location evidence="1 7 8">Cytoplasm</location>
    </subcellularLocation>
</comment>
<feature type="binding site" evidence="7">
    <location>
        <begin position="104"/>
        <end position="110"/>
    </location>
    <ligand>
        <name>ATP</name>
        <dbReference type="ChEBI" id="CHEBI:30616"/>
    </ligand>
</feature>
<dbReference type="InterPro" id="IPR036615">
    <property type="entry name" value="Mur_ligase_C_dom_sf"/>
</dbReference>
<dbReference type="SUPFAM" id="SSF51984">
    <property type="entry name" value="MurCD N-terminal domain"/>
    <property type="match status" value="1"/>
</dbReference>
<comment type="function">
    <text evidence="7 8">Cell wall formation. Catalyzes the addition of glutamate to the nucleotide precursor UDP-N-acetylmuramoyl-L-alanine (UMA).</text>
</comment>
<keyword evidence="5 7" id="KW-0547">Nucleotide-binding</keyword>
<dbReference type="RefSeq" id="WP_013139468.1">
    <property type="nucleotide sequence ID" value="NC_014168.1"/>
</dbReference>
<proteinExistence type="inferred from homology"/>
<comment type="similarity">
    <text evidence="7">Belongs to the MurCDEF family.</text>
</comment>
<dbReference type="GO" id="GO:0009252">
    <property type="term" value="P:peptidoglycan biosynthetic process"/>
    <property type="evidence" value="ECO:0007669"/>
    <property type="project" value="UniProtKB-UniRule"/>
</dbReference>